<proteinExistence type="predicted"/>
<gene>
    <name evidence="1" type="ORF">HPB51_028509</name>
</gene>
<accession>A0A9J6CWU3</accession>
<reference evidence="1" key="1">
    <citation type="journal article" date="2020" name="Cell">
        <title>Large-Scale Comparative Analyses of Tick Genomes Elucidate Their Genetic Diversity and Vector Capacities.</title>
        <authorList>
            <consortium name="Tick Genome and Microbiome Consortium (TIGMIC)"/>
            <person name="Jia N."/>
            <person name="Wang J."/>
            <person name="Shi W."/>
            <person name="Du L."/>
            <person name="Sun Y."/>
            <person name="Zhan W."/>
            <person name="Jiang J.F."/>
            <person name="Wang Q."/>
            <person name="Zhang B."/>
            <person name="Ji P."/>
            <person name="Bell-Sakyi L."/>
            <person name="Cui X.M."/>
            <person name="Yuan T.T."/>
            <person name="Jiang B.G."/>
            <person name="Yang W.F."/>
            <person name="Lam T.T."/>
            <person name="Chang Q.C."/>
            <person name="Ding S.J."/>
            <person name="Wang X.J."/>
            <person name="Zhu J.G."/>
            <person name="Ruan X.D."/>
            <person name="Zhao L."/>
            <person name="Wei J.T."/>
            <person name="Ye R.Z."/>
            <person name="Que T.C."/>
            <person name="Du C.H."/>
            <person name="Zhou Y.H."/>
            <person name="Cheng J.X."/>
            <person name="Dai P.F."/>
            <person name="Guo W.B."/>
            <person name="Han X.H."/>
            <person name="Huang E.J."/>
            <person name="Li L.F."/>
            <person name="Wei W."/>
            <person name="Gao Y.C."/>
            <person name="Liu J.Z."/>
            <person name="Shao H.Z."/>
            <person name="Wang X."/>
            <person name="Wang C.C."/>
            <person name="Yang T.C."/>
            <person name="Huo Q.B."/>
            <person name="Li W."/>
            <person name="Chen H.Y."/>
            <person name="Chen S.E."/>
            <person name="Zhou L.G."/>
            <person name="Ni X.B."/>
            <person name="Tian J.H."/>
            <person name="Sheng Y."/>
            <person name="Liu T."/>
            <person name="Pan Y.S."/>
            <person name="Xia L.Y."/>
            <person name="Li J."/>
            <person name="Zhao F."/>
            <person name="Cao W.C."/>
        </authorList>
    </citation>
    <scope>NUCLEOTIDE SEQUENCE</scope>
    <source>
        <strain evidence="1">Rmic-2018</strain>
    </source>
</reference>
<sequence>MPYIVFHDQPLLRTLRWNEIENMYLLRTAPHRDLQINGLLDLDGMDFTTFYHSFKFQKGDLQDLMKTWLIPEEVVSAQRVRVSGREALCMTLRHREIKKRLRVDIPVDPSGPIDPSTPGGC</sequence>
<dbReference type="Proteomes" id="UP000821866">
    <property type="component" value="Unassembled WGS sequence"/>
</dbReference>
<evidence type="ECO:0000313" key="2">
    <source>
        <dbReference type="Proteomes" id="UP000821866"/>
    </source>
</evidence>
<evidence type="ECO:0000313" key="1">
    <source>
        <dbReference type="EMBL" id="KAH7948556.1"/>
    </source>
</evidence>
<keyword evidence="2" id="KW-1185">Reference proteome</keyword>
<dbReference type="EMBL" id="JABSTU010005277">
    <property type="protein sequence ID" value="KAH7948556.1"/>
    <property type="molecule type" value="Genomic_DNA"/>
</dbReference>
<name>A0A9J6CWU3_RHIMP</name>
<reference evidence="1" key="2">
    <citation type="submission" date="2021-09" db="EMBL/GenBank/DDBJ databases">
        <authorList>
            <person name="Jia N."/>
            <person name="Wang J."/>
            <person name="Shi W."/>
            <person name="Du L."/>
            <person name="Sun Y."/>
            <person name="Zhan W."/>
            <person name="Jiang J."/>
            <person name="Wang Q."/>
            <person name="Zhang B."/>
            <person name="Ji P."/>
            <person name="Sakyi L.B."/>
            <person name="Cui X."/>
            <person name="Yuan T."/>
            <person name="Jiang B."/>
            <person name="Yang W."/>
            <person name="Lam T.T.-Y."/>
            <person name="Chang Q."/>
            <person name="Ding S."/>
            <person name="Wang X."/>
            <person name="Zhu J."/>
            <person name="Ruan X."/>
            <person name="Zhao L."/>
            <person name="Wei J."/>
            <person name="Que T."/>
            <person name="Du C."/>
            <person name="Cheng J."/>
            <person name="Dai P."/>
            <person name="Han X."/>
            <person name="Huang E."/>
            <person name="Gao Y."/>
            <person name="Liu J."/>
            <person name="Shao H."/>
            <person name="Ye R."/>
            <person name="Li L."/>
            <person name="Wei W."/>
            <person name="Wang X."/>
            <person name="Wang C."/>
            <person name="Huo Q."/>
            <person name="Li W."/>
            <person name="Guo W."/>
            <person name="Chen H."/>
            <person name="Chen S."/>
            <person name="Zhou L."/>
            <person name="Zhou L."/>
            <person name="Ni X."/>
            <person name="Tian J."/>
            <person name="Zhou Y."/>
            <person name="Sheng Y."/>
            <person name="Liu T."/>
            <person name="Pan Y."/>
            <person name="Xia L."/>
            <person name="Li J."/>
            <person name="Zhao F."/>
            <person name="Cao W."/>
        </authorList>
    </citation>
    <scope>NUCLEOTIDE SEQUENCE</scope>
    <source>
        <strain evidence="1">Rmic-2018</strain>
        <tissue evidence="1">Larvae</tissue>
    </source>
</reference>
<protein>
    <submittedName>
        <fullName evidence="1">Uncharacterized protein</fullName>
    </submittedName>
</protein>
<organism evidence="1 2">
    <name type="scientific">Rhipicephalus microplus</name>
    <name type="common">Cattle tick</name>
    <name type="synonym">Boophilus microplus</name>
    <dbReference type="NCBI Taxonomy" id="6941"/>
    <lineage>
        <taxon>Eukaryota</taxon>
        <taxon>Metazoa</taxon>
        <taxon>Ecdysozoa</taxon>
        <taxon>Arthropoda</taxon>
        <taxon>Chelicerata</taxon>
        <taxon>Arachnida</taxon>
        <taxon>Acari</taxon>
        <taxon>Parasitiformes</taxon>
        <taxon>Ixodida</taxon>
        <taxon>Ixodoidea</taxon>
        <taxon>Ixodidae</taxon>
        <taxon>Rhipicephalinae</taxon>
        <taxon>Rhipicephalus</taxon>
        <taxon>Boophilus</taxon>
    </lineage>
</organism>
<comment type="caution">
    <text evidence="1">The sequence shown here is derived from an EMBL/GenBank/DDBJ whole genome shotgun (WGS) entry which is preliminary data.</text>
</comment>
<dbReference type="AlphaFoldDB" id="A0A9J6CWU3"/>